<evidence type="ECO:0000313" key="3">
    <source>
        <dbReference type="Proteomes" id="UP000320390"/>
    </source>
</evidence>
<dbReference type="RefSeq" id="WP_145196438.1">
    <property type="nucleotide sequence ID" value="NZ_CP036434.1"/>
</dbReference>
<dbReference type="AlphaFoldDB" id="A0A518EQH0"/>
<keyword evidence="3" id="KW-1185">Reference proteome</keyword>
<feature type="coiled-coil region" evidence="1">
    <location>
        <begin position="21"/>
        <end position="69"/>
    </location>
</feature>
<keyword evidence="1" id="KW-0175">Coiled coil</keyword>
<dbReference type="Gene3D" id="1.20.5.1700">
    <property type="match status" value="1"/>
</dbReference>
<name>A0A518EQH0_9BACT</name>
<sequence>MAADFSHRIAVAENLNLRERIGRLEASIASWAADVDEANEESQRLRTEIESLRAQARASEDARLAAEAERSRLYEAVSLRDAHIAELEARIVTHDMDDVNTRRTRSRLVALRKRARARFTAQAEEIESLRRMLALGHAARRQIEDELAEMRMDAERNARYLDKLERRLEETESELADRRN</sequence>
<dbReference type="EMBL" id="CP036434">
    <property type="protein sequence ID" value="QDV06344.1"/>
    <property type="molecule type" value="Genomic_DNA"/>
</dbReference>
<accession>A0A518EQH0</accession>
<evidence type="ECO:0000256" key="1">
    <source>
        <dbReference type="SAM" id="Coils"/>
    </source>
</evidence>
<proteinExistence type="predicted"/>
<organism evidence="2 3">
    <name type="scientific">Saltatorellus ferox</name>
    <dbReference type="NCBI Taxonomy" id="2528018"/>
    <lineage>
        <taxon>Bacteria</taxon>
        <taxon>Pseudomonadati</taxon>
        <taxon>Planctomycetota</taxon>
        <taxon>Planctomycetia</taxon>
        <taxon>Planctomycetia incertae sedis</taxon>
        <taxon>Saltatorellus</taxon>
    </lineage>
</organism>
<dbReference type="Proteomes" id="UP000320390">
    <property type="component" value="Chromosome"/>
</dbReference>
<reference evidence="2 3" key="1">
    <citation type="submission" date="2019-02" db="EMBL/GenBank/DDBJ databases">
        <title>Deep-cultivation of Planctomycetes and their phenomic and genomic characterization uncovers novel biology.</title>
        <authorList>
            <person name="Wiegand S."/>
            <person name="Jogler M."/>
            <person name="Boedeker C."/>
            <person name="Pinto D."/>
            <person name="Vollmers J."/>
            <person name="Rivas-Marin E."/>
            <person name="Kohn T."/>
            <person name="Peeters S.H."/>
            <person name="Heuer A."/>
            <person name="Rast P."/>
            <person name="Oberbeckmann S."/>
            <person name="Bunk B."/>
            <person name="Jeske O."/>
            <person name="Meyerdierks A."/>
            <person name="Storesund J.E."/>
            <person name="Kallscheuer N."/>
            <person name="Luecker S."/>
            <person name="Lage O.M."/>
            <person name="Pohl T."/>
            <person name="Merkel B.J."/>
            <person name="Hornburger P."/>
            <person name="Mueller R.-W."/>
            <person name="Bruemmer F."/>
            <person name="Labrenz M."/>
            <person name="Spormann A.M."/>
            <person name="Op den Camp H."/>
            <person name="Overmann J."/>
            <person name="Amann R."/>
            <person name="Jetten M.S.M."/>
            <person name="Mascher T."/>
            <person name="Medema M.H."/>
            <person name="Devos D.P."/>
            <person name="Kaster A.-K."/>
            <person name="Ovreas L."/>
            <person name="Rohde M."/>
            <person name="Galperin M.Y."/>
            <person name="Jogler C."/>
        </authorList>
    </citation>
    <scope>NUCLEOTIDE SEQUENCE [LARGE SCALE GENOMIC DNA]</scope>
    <source>
        <strain evidence="2 3">Poly30</strain>
    </source>
</reference>
<evidence type="ECO:0000313" key="2">
    <source>
        <dbReference type="EMBL" id="QDV06344.1"/>
    </source>
</evidence>
<protein>
    <submittedName>
        <fullName evidence="2">Uncharacterized protein</fullName>
    </submittedName>
</protein>
<gene>
    <name evidence="2" type="ORF">Poly30_18530</name>
</gene>